<sequence length="337" mass="36854">MPGVSNSRRSFMKASVAATAGLTALAGCAGGSDEGTIRLAYTVPIENLVSLMDVPEIQDEMENLGDSYEIEISQNSSTPDTLNQMASGDVDLGLLSTVSFGNAVQQEAVPGNISLIATDFWDAHPDNYGFTIYSPSDSDITEMTDIEGATIATNARGTGTHAIYEKAFQDLGLEDGEDVELVELAFPNMTPSINDGSIDAGMYPALFAPQARNEGFNAVFSSQDVWDNEYPFAYLTASNDAMENKDDAINAWGEDYVNLVDYLNENRSDVITAAAEHFDLDEGLLDAFFLTENDYYRDEPVTDIDRMQTMMDDLADLGFLDESFTVDEYINNEYVEQ</sequence>
<dbReference type="PANTHER" id="PTHR30024">
    <property type="entry name" value="ALIPHATIC SULFONATES-BINDING PROTEIN-RELATED"/>
    <property type="match status" value="1"/>
</dbReference>
<dbReference type="SUPFAM" id="SSF53850">
    <property type="entry name" value="Periplasmic binding protein-like II"/>
    <property type="match status" value="1"/>
</dbReference>
<dbReference type="PROSITE" id="PS51318">
    <property type="entry name" value="TAT"/>
    <property type="match status" value="1"/>
</dbReference>
<evidence type="ECO:0000313" key="2">
    <source>
        <dbReference type="Proteomes" id="UP001596383"/>
    </source>
</evidence>
<keyword evidence="2" id="KW-1185">Reference proteome</keyword>
<proteinExistence type="predicted"/>
<dbReference type="AlphaFoldDB" id="A0ABD5STS5"/>
<dbReference type="EMBL" id="JBHSWV010000311">
    <property type="protein sequence ID" value="MFC6766962.1"/>
    <property type="molecule type" value="Genomic_DNA"/>
</dbReference>
<reference evidence="1 2" key="1">
    <citation type="journal article" date="2019" name="Int. J. Syst. Evol. Microbiol.">
        <title>The Global Catalogue of Microorganisms (GCM) 10K type strain sequencing project: providing services to taxonomists for standard genome sequencing and annotation.</title>
        <authorList>
            <consortium name="The Broad Institute Genomics Platform"/>
            <consortium name="The Broad Institute Genome Sequencing Center for Infectious Disease"/>
            <person name="Wu L."/>
            <person name="Ma J."/>
        </authorList>
    </citation>
    <scope>NUCLEOTIDE SEQUENCE [LARGE SCALE GENOMIC DNA]</scope>
    <source>
        <strain evidence="1 2">LMG 29247</strain>
    </source>
</reference>
<dbReference type="Gene3D" id="3.40.190.10">
    <property type="entry name" value="Periplasmic binding protein-like II"/>
    <property type="match status" value="2"/>
</dbReference>
<accession>A0ABD5STS5</accession>
<dbReference type="InterPro" id="IPR006311">
    <property type="entry name" value="TAT_signal"/>
</dbReference>
<dbReference type="RefSeq" id="WP_273739896.1">
    <property type="nucleotide sequence ID" value="NZ_JAQIVI010000311.1"/>
</dbReference>
<protein>
    <submittedName>
        <fullName evidence="1">ABC transporter substrate-binding protein</fullName>
    </submittedName>
</protein>
<name>A0ABD5STS5_9EURY</name>
<organism evidence="1 2">
    <name type="scientific">Natrinema soli</name>
    <dbReference type="NCBI Taxonomy" id="1930624"/>
    <lineage>
        <taxon>Archaea</taxon>
        <taxon>Methanobacteriati</taxon>
        <taxon>Methanobacteriota</taxon>
        <taxon>Stenosarchaea group</taxon>
        <taxon>Halobacteria</taxon>
        <taxon>Halobacteriales</taxon>
        <taxon>Natrialbaceae</taxon>
        <taxon>Natrinema</taxon>
    </lineage>
</organism>
<gene>
    <name evidence="1" type="ORF">ACFQE6_18875</name>
</gene>
<dbReference type="Pfam" id="PF13379">
    <property type="entry name" value="NMT1_2"/>
    <property type="match status" value="1"/>
</dbReference>
<comment type="caution">
    <text evidence="1">The sequence shown here is derived from an EMBL/GenBank/DDBJ whole genome shotgun (WGS) entry which is preliminary data.</text>
</comment>
<dbReference type="Proteomes" id="UP001596383">
    <property type="component" value="Unassembled WGS sequence"/>
</dbReference>
<evidence type="ECO:0000313" key="1">
    <source>
        <dbReference type="EMBL" id="MFC6766962.1"/>
    </source>
</evidence>